<dbReference type="PANTHER" id="PTHR42648:SF18">
    <property type="entry name" value="RETROTRANSPOSON, UNCLASSIFIED-LIKE PROTEIN"/>
    <property type="match status" value="1"/>
</dbReference>
<evidence type="ECO:0000259" key="5">
    <source>
        <dbReference type="Pfam" id="PF13976"/>
    </source>
</evidence>
<feature type="region of interest" description="Disordered" evidence="3">
    <location>
        <begin position="511"/>
        <end position="619"/>
    </location>
</feature>
<comment type="caution">
    <text evidence="6">The sequence shown here is derived from an EMBL/GenBank/DDBJ whole genome shotgun (WGS) entry which is preliminary data.</text>
</comment>
<evidence type="ECO:0000256" key="3">
    <source>
        <dbReference type="SAM" id="MobiDB-lite"/>
    </source>
</evidence>
<protein>
    <submittedName>
        <fullName evidence="6">Retrovirus-related Pol polyprotein from transposon TNT 1-94</fullName>
    </submittedName>
</protein>
<dbReference type="GO" id="GO:0016787">
    <property type="term" value="F:hydrolase activity"/>
    <property type="evidence" value="ECO:0007669"/>
    <property type="project" value="UniProtKB-KW"/>
</dbReference>
<dbReference type="Pfam" id="PF07727">
    <property type="entry name" value="RVT_2"/>
    <property type="match status" value="1"/>
</dbReference>
<evidence type="ECO:0000256" key="1">
    <source>
        <dbReference type="ARBA" id="ARBA00022723"/>
    </source>
</evidence>
<dbReference type="Pfam" id="PF13976">
    <property type="entry name" value="gag_pre-integrs"/>
    <property type="match status" value="1"/>
</dbReference>
<dbReference type="GO" id="GO:0046872">
    <property type="term" value="F:metal ion binding"/>
    <property type="evidence" value="ECO:0007669"/>
    <property type="project" value="UniProtKB-KW"/>
</dbReference>
<feature type="domain" description="GAG-pre-integrase" evidence="5">
    <location>
        <begin position="32"/>
        <end position="100"/>
    </location>
</feature>
<feature type="region of interest" description="Disordered" evidence="3">
    <location>
        <begin position="731"/>
        <end position="754"/>
    </location>
</feature>
<dbReference type="EMBL" id="BKCJ010002762">
    <property type="protein sequence ID" value="GEU50755.1"/>
    <property type="molecule type" value="Genomic_DNA"/>
</dbReference>
<name>A0A6L2KRV0_TANCI</name>
<dbReference type="InterPro" id="IPR039537">
    <property type="entry name" value="Retrotran_Ty1/copia-like"/>
</dbReference>
<dbReference type="PANTHER" id="PTHR42648">
    <property type="entry name" value="TRANSPOSASE, PUTATIVE-RELATED"/>
    <property type="match status" value="1"/>
</dbReference>
<accession>A0A6L2KRV0</accession>
<evidence type="ECO:0000313" key="6">
    <source>
        <dbReference type="EMBL" id="GEU50755.1"/>
    </source>
</evidence>
<sequence>MNFVSKFLDTVRFENDHIARIMRSRDTNLSIISLDDMLKTSSICILSKASKTKSWLWHRRLSHLNFSTINKLAKDGLARGFPRLKFQKDHLCYACALEKSKKSSHQPKAEDINQEKLYLLHMDLCGLMRMASINGKSALCYSTNDNDDLGKLDAKADIVPVAAAPRVVGLADSPVSTSIDQDASSTNKVFLIKLKWIYKVKIDEFGRVLKNKARLVAQGFRQEEGIDFEESFAPVARIEAIRIFVANAAHKNMTIFQMDVKTTFLNGEHKEEVYVSQPEGFVDQDNPSHVYKIKKALYGLKQAPRANMNLIATQQASLDNALVPSKKSLNIEKCNAIILFNKPQKEETYQVTLDVLNLSPCYPAFQITAEVPEIYMHQFWNTIKKIGKSDGYNFKLDKKKYQVDTKEDFRYQAGNKEISSARKEHMPYPRFTKVIINYFISKDNTISMRNRINLHAIRDDTLLGTLKFVPKTEDYQKYRALIPDGMIKQDIKDSKAYKTYLDYATRKVPPKKARKFKKPASPKLKTFLASPKEPTQKGKTKDTSEGTVVKLGVPDASKEDASDIDDDSWGDSEDESDDVYEEDGNDHDSDYEEEEQNKEYVHTLENDKSNDEDMMCEEEDDDVAKELYGDLNITQGLRDTYMTNAEQGGKDQQNVSYESGFVQKEEDAHVTLTIVHDKTEEEAEAENQEFINQVDSTMKKIIKEQNALVESYNSDKDILSIYGDVVTFKRGRDDQDKDEDPFAGSDRGMKRRKSRKMLNHQKAQIQRNQSHLALPKAPNLSLNLLHNPEGREYSFDLSKPLPLIQDQGHHVVPADYFINNDLEYSKGGSLNSKYATSTTRTKADKYDNIEGIEDMHAPNPIFRCGPIWGCYKLCLEHEVKKGNRVVKKELIVALKGEIYFVKFITNPEEDDVEPGVIFGRSFLSMTKAITDFKVGTITIYPDIDPLLEEIEGEEKINDDWDHLLDFNIDDVPLLGEEGLPL</sequence>
<dbReference type="InterPro" id="IPR025724">
    <property type="entry name" value="GAG-pre-integrase_dom"/>
</dbReference>
<keyword evidence="2" id="KW-0378">Hydrolase</keyword>
<feature type="domain" description="Reverse transcriptase Ty1/copia-type" evidence="4">
    <location>
        <begin position="192"/>
        <end position="313"/>
    </location>
</feature>
<keyword evidence="1" id="KW-0479">Metal-binding</keyword>
<feature type="compositionally biased region" description="Basic residues" evidence="3">
    <location>
        <begin position="511"/>
        <end position="520"/>
    </location>
</feature>
<evidence type="ECO:0000259" key="4">
    <source>
        <dbReference type="Pfam" id="PF07727"/>
    </source>
</evidence>
<dbReference type="AlphaFoldDB" id="A0A6L2KRV0"/>
<dbReference type="InterPro" id="IPR013103">
    <property type="entry name" value="RVT_2"/>
</dbReference>
<feature type="compositionally biased region" description="Basic and acidic residues" evidence="3">
    <location>
        <begin position="597"/>
        <end position="611"/>
    </location>
</feature>
<reference evidence="6" key="1">
    <citation type="journal article" date="2019" name="Sci. Rep.">
        <title>Draft genome of Tanacetum cinerariifolium, the natural source of mosquito coil.</title>
        <authorList>
            <person name="Yamashiro T."/>
            <person name="Shiraishi A."/>
            <person name="Satake H."/>
            <person name="Nakayama K."/>
        </authorList>
    </citation>
    <scope>NUCLEOTIDE SEQUENCE</scope>
</reference>
<proteinExistence type="predicted"/>
<feature type="compositionally biased region" description="Basic and acidic residues" evidence="3">
    <location>
        <begin position="534"/>
        <end position="544"/>
    </location>
</feature>
<evidence type="ECO:0000256" key="2">
    <source>
        <dbReference type="ARBA" id="ARBA00022801"/>
    </source>
</evidence>
<organism evidence="6">
    <name type="scientific">Tanacetum cinerariifolium</name>
    <name type="common">Dalmatian daisy</name>
    <name type="synonym">Chrysanthemum cinerariifolium</name>
    <dbReference type="NCBI Taxonomy" id="118510"/>
    <lineage>
        <taxon>Eukaryota</taxon>
        <taxon>Viridiplantae</taxon>
        <taxon>Streptophyta</taxon>
        <taxon>Embryophyta</taxon>
        <taxon>Tracheophyta</taxon>
        <taxon>Spermatophyta</taxon>
        <taxon>Magnoliopsida</taxon>
        <taxon>eudicotyledons</taxon>
        <taxon>Gunneridae</taxon>
        <taxon>Pentapetalae</taxon>
        <taxon>asterids</taxon>
        <taxon>campanulids</taxon>
        <taxon>Asterales</taxon>
        <taxon>Asteraceae</taxon>
        <taxon>Asteroideae</taxon>
        <taxon>Anthemideae</taxon>
        <taxon>Anthemidinae</taxon>
        <taxon>Tanacetum</taxon>
    </lineage>
</organism>
<feature type="compositionally biased region" description="Acidic residues" evidence="3">
    <location>
        <begin position="562"/>
        <end position="596"/>
    </location>
</feature>
<gene>
    <name evidence="6" type="ORF">Tci_022733</name>
</gene>